<dbReference type="PANTHER" id="PTHR36503:SF1">
    <property type="entry name" value="BLR2520 PROTEIN"/>
    <property type="match status" value="1"/>
</dbReference>
<dbReference type="SUPFAM" id="SSF54593">
    <property type="entry name" value="Glyoxalase/Bleomycin resistance protein/Dihydroxybiphenyl dioxygenase"/>
    <property type="match status" value="1"/>
</dbReference>
<dbReference type="InterPro" id="IPR029068">
    <property type="entry name" value="Glyas_Bleomycin-R_OHBP_Dase"/>
</dbReference>
<dbReference type="PROSITE" id="PS51819">
    <property type="entry name" value="VOC"/>
    <property type="match status" value="1"/>
</dbReference>
<proteinExistence type="predicted"/>
<sequence length="149" mass="15802">MTENGLSPRLSIVTLGVANVARARSFYEKLGWQPSSASQEQIVFFQLSGVVLALFNREQLADDATVAPAGDGFRAVTLAHNVDSEAAVDAALAHAERSGASIVKPASKVFWGGYSGYFADPDGHLWEVAYNPFFAFDEAGRLALPGPAA</sequence>
<evidence type="ECO:0000259" key="1">
    <source>
        <dbReference type="PROSITE" id="PS51819"/>
    </source>
</evidence>
<dbReference type="PANTHER" id="PTHR36503">
    <property type="entry name" value="BLR2520 PROTEIN"/>
    <property type="match status" value="1"/>
</dbReference>
<reference evidence="2 3" key="1">
    <citation type="submission" date="2023-07" db="EMBL/GenBank/DDBJ databases">
        <title>Genomic Encyclopedia of Type Strains, Phase IV (KMG-IV): sequencing the most valuable type-strain genomes for metagenomic binning, comparative biology and taxonomic classification.</title>
        <authorList>
            <person name="Goeker M."/>
        </authorList>
    </citation>
    <scope>NUCLEOTIDE SEQUENCE [LARGE SCALE GENOMIC DNA]</scope>
    <source>
        <strain evidence="2 3">B1-1</strain>
    </source>
</reference>
<dbReference type="EMBL" id="JAUSWJ010000001">
    <property type="protein sequence ID" value="MDQ0514917.1"/>
    <property type="molecule type" value="Genomic_DNA"/>
</dbReference>
<keyword evidence="3" id="KW-1185">Reference proteome</keyword>
<organism evidence="2 3">
    <name type="scientific">Kaistia geumhonensis</name>
    <dbReference type="NCBI Taxonomy" id="410839"/>
    <lineage>
        <taxon>Bacteria</taxon>
        <taxon>Pseudomonadati</taxon>
        <taxon>Pseudomonadota</taxon>
        <taxon>Alphaproteobacteria</taxon>
        <taxon>Hyphomicrobiales</taxon>
        <taxon>Kaistiaceae</taxon>
        <taxon>Kaistia</taxon>
    </lineage>
</organism>
<dbReference type="Gene3D" id="3.10.180.10">
    <property type="entry name" value="2,3-Dihydroxybiphenyl 1,2-Dioxygenase, domain 1"/>
    <property type="match status" value="1"/>
</dbReference>
<dbReference type="Proteomes" id="UP001223743">
    <property type="component" value="Unassembled WGS sequence"/>
</dbReference>
<dbReference type="Pfam" id="PF00903">
    <property type="entry name" value="Glyoxalase"/>
    <property type="match status" value="1"/>
</dbReference>
<dbReference type="RefSeq" id="WP_266281636.1">
    <property type="nucleotide sequence ID" value="NZ_JAPKNF010000001.1"/>
</dbReference>
<protein>
    <submittedName>
        <fullName evidence="2">Catechol 2,3-dioxygenase-like lactoylglutathione lyase family enzyme</fullName>
    </submittedName>
</protein>
<feature type="domain" description="VOC" evidence="1">
    <location>
        <begin position="9"/>
        <end position="131"/>
    </location>
</feature>
<comment type="caution">
    <text evidence="2">The sequence shown here is derived from an EMBL/GenBank/DDBJ whole genome shotgun (WGS) entry which is preliminary data.</text>
</comment>
<gene>
    <name evidence="2" type="ORF">QO015_000530</name>
</gene>
<dbReference type="InterPro" id="IPR037523">
    <property type="entry name" value="VOC_core"/>
</dbReference>
<accession>A0ABU0M1T2</accession>
<evidence type="ECO:0000313" key="3">
    <source>
        <dbReference type="Proteomes" id="UP001223743"/>
    </source>
</evidence>
<dbReference type="CDD" id="cd07251">
    <property type="entry name" value="VOC_like"/>
    <property type="match status" value="1"/>
</dbReference>
<evidence type="ECO:0000313" key="2">
    <source>
        <dbReference type="EMBL" id="MDQ0514917.1"/>
    </source>
</evidence>
<name>A0ABU0M1T2_9HYPH</name>
<dbReference type="InterPro" id="IPR004360">
    <property type="entry name" value="Glyas_Fos-R_dOase_dom"/>
</dbReference>